<dbReference type="PANTHER" id="PTHR23416">
    <property type="entry name" value="SIALIC ACID SYNTHASE-RELATED"/>
    <property type="match status" value="1"/>
</dbReference>
<comment type="similarity">
    <text evidence="1">Belongs to the transferase hexapeptide repeat family.</text>
</comment>
<keyword evidence="2" id="KW-0808">Transferase</keyword>
<dbReference type="InterPro" id="IPR001451">
    <property type="entry name" value="Hexapep"/>
</dbReference>
<sequence length="195" mass="20730">MKRSEFLELMAHSEPLIPGTEAMDFMQERAAEVRLLTQAYNSTVAGPEERRRTLADIIQEPVDDSVMVLPPLTVDCGVNLHLGRNIFINAGCSFQDQGGIWLGDGALIGHNAVFATLNHDEDPAQRGILHPAPIVVEENVWIGANATILGGVTIGEGAIVAAGAVVTSDVPAGHVVAGVPARVIRPVRAADMRED</sequence>
<dbReference type="InterPro" id="IPR011004">
    <property type="entry name" value="Trimer_LpxA-like_sf"/>
</dbReference>
<organism evidence="4 5">
    <name type="scientific">Corynebacterium uropygiale</name>
    <dbReference type="NCBI Taxonomy" id="1775911"/>
    <lineage>
        <taxon>Bacteria</taxon>
        <taxon>Bacillati</taxon>
        <taxon>Actinomycetota</taxon>
        <taxon>Actinomycetes</taxon>
        <taxon>Mycobacteriales</taxon>
        <taxon>Corynebacteriaceae</taxon>
        <taxon>Corynebacterium</taxon>
    </lineage>
</organism>
<accession>A0A9X1U7L0</accession>
<name>A0A9X1U7L0_9CORY</name>
<evidence type="ECO:0000313" key="4">
    <source>
        <dbReference type="EMBL" id="MCF4006862.1"/>
    </source>
</evidence>
<comment type="caution">
    <text evidence="4">The sequence shown here is derived from an EMBL/GenBank/DDBJ whole genome shotgun (WGS) entry which is preliminary data.</text>
</comment>
<reference evidence="4" key="1">
    <citation type="submission" date="2022-01" db="EMBL/GenBank/DDBJ databases">
        <title>Corynebacterium sp. nov isolated from isolated from the feces of the greater white-fronted geese (Anser albifrons) at Poyang Lake, PR China.</title>
        <authorList>
            <person name="Liu Q."/>
        </authorList>
    </citation>
    <scope>NUCLEOTIDE SEQUENCE</scope>
    <source>
        <strain evidence="4">JCM 32435</strain>
    </source>
</reference>
<dbReference type="Proteomes" id="UP001139336">
    <property type="component" value="Unassembled WGS sequence"/>
</dbReference>
<dbReference type="InterPro" id="IPR018357">
    <property type="entry name" value="Hexapep_transf_CS"/>
</dbReference>
<dbReference type="PROSITE" id="PS00101">
    <property type="entry name" value="HEXAPEP_TRANSFERASES"/>
    <property type="match status" value="1"/>
</dbReference>
<dbReference type="PANTHER" id="PTHR23416:SF23">
    <property type="entry name" value="ACETYLTRANSFERASE C18B11.09C-RELATED"/>
    <property type="match status" value="1"/>
</dbReference>
<dbReference type="SUPFAM" id="SSF51161">
    <property type="entry name" value="Trimeric LpxA-like enzymes"/>
    <property type="match status" value="1"/>
</dbReference>
<keyword evidence="5" id="KW-1185">Reference proteome</keyword>
<dbReference type="EMBL" id="JAKGSI010000003">
    <property type="protein sequence ID" value="MCF4006862.1"/>
    <property type="molecule type" value="Genomic_DNA"/>
</dbReference>
<evidence type="ECO:0000256" key="2">
    <source>
        <dbReference type="ARBA" id="ARBA00022679"/>
    </source>
</evidence>
<dbReference type="GO" id="GO:0008374">
    <property type="term" value="F:O-acyltransferase activity"/>
    <property type="evidence" value="ECO:0007669"/>
    <property type="project" value="TreeGrafter"/>
</dbReference>
<evidence type="ECO:0000256" key="1">
    <source>
        <dbReference type="ARBA" id="ARBA00007274"/>
    </source>
</evidence>
<dbReference type="InterPro" id="IPR051159">
    <property type="entry name" value="Hexapeptide_acetyltransf"/>
</dbReference>
<evidence type="ECO:0000313" key="5">
    <source>
        <dbReference type="Proteomes" id="UP001139336"/>
    </source>
</evidence>
<dbReference type="Gene3D" id="2.160.10.10">
    <property type="entry name" value="Hexapeptide repeat proteins"/>
    <property type="match status" value="1"/>
</dbReference>
<evidence type="ECO:0000256" key="3">
    <source>
        <dbReference type="ARBA" id="ARBA00022737"/>
    </source>
</evidence>
<dbReference type="Pfam" id="PF00132">
    <property type="entry name" value="Hexapep"/>
    <property type="match status" value="1"/>
</dbReference>
<protein>
    <submittedName>
        <fullName evidence="4">Sugar O-acetyltransferase</fullName>
    </submittedName>
</protein>
<dbReference type="RefSeq" id="WP_236118673.1">
    <property type="nucleotide sequence ID" value="NZ_JAKGSI010000003.1"/>
</dbReference>
<gene>
    <name evidence="4" type="ORF">L1O03_06670</name>
</gene>
<keyword evidence="3" id="KW-0677">Repeat</keyword>
<proteinExistence type="inferred from homology"/>
<dbReference type="AlphaFoldDB" id="A0A9X1U7L0"/>